<organism evidence="1 2">
    <name type="scientific">Echinococcus granulosus</name>
    <name type="common">Hydatid tapeworm</name>
    <dbReference type="NCBI Taxonomy" id="6210"/>
    <lineage>
        <taxon>Eukaryota</taxon>
        <taxon>Metazoa</taxon>
        <taxon>Spiralia</taxon>
        <taxon>Lophotrochozoa</taxon>
        <taxon>Platyhelminthes</taxon>
        <taxon>Cestoda</taxon>
        <taxon>Eucestoda</taxon>
        <taxon>Cyclophyllidea</taxon>
        <taxon>Taeniidae</taxon>
        <taxon>Echinococcus</taxon>
        <taxon>Echinococcus granulosus group</taxon>
    </lineage>
</organism>
<sequence length="272" mass="30278">MSAKACTEAPLPLLLPPPLWPLMMTRRGVSVRARMHACSHHHRHYLVPAIPPPLTSKALWSRPTLMHTHTKRRAAMIREDVKRGSKMSCRSRAFSCKKAMSGRVGQRESVRRGPKWAAITASTTAIIKAPGRNRIWLAVVVAVEKFMDAQMHHAHRLCSLLAPFGFVASCAQQERARDPTPPPPLLKWYFARHRAPTHSEETSNGPQTQTPTFVAAAAAALPTATTTSGAPVTTRNDCRTIPRHTIPSYIVRQKCWSVIGGMGERNQRKLMR</sequence>
<gene>
    <name evidence="1" type="ORF">EGR_09586</name>
</gene>
<dbReference type="AlphaFoldDB" id="W6UQ95"/>
<dbReference type="CTD" id="36345301"/>
<dbReference type="GeneID" id="36345301"/>
<reference evidence="1 2" key="1">
    <citation type="journal article" date="2013" name="Nat. Genet.">
        <title>The genome of the hydatid tapeworm Echinococcus granulosus.</title>
        <authorList>
            <person name="Zheng H."/>
            <person name="Zhang W."/>
            <person name="Zhang L."/>
            <person name="Zhang Z."/>
            <person name="Li J."/>
            <person name="Lu G."/>
            <person name="Zhu Y."/>
            <person name="Wang Y."/>
            <person name="Huang Y."/>
            <person name="Liu J."/>
            <person name="Kang H."/>
            <person name="Chen J."/>
            <person name="Wang L."/>
            <person name="Chen A."/>
            <person name="Yu S."/>
            <person name="Gao Z."/>
            <person name="Jin L."/>
            <person name="Gu W."/>
            <person name="Wang Z."/>
            <person name="Zhao L."/>
            <person name="Shi B."/>
            <person name="Wen H."/>
            <person name="Lin R."/>
            <person name="Jones M.K."/>
            <person name="Brejova B."/>
            <person name="Vinar T."/>
            <person name="Zhao G."/>
            <person name="McManus D.P."/>
            <person name="Chen Z."/>
            <person name="Zhou Y."/>
            <person name="Wang S."/>
        </authorList>
    </citation>
    <scope>NUCLEOTIDE SEQUENCE [LARGE SCALE GENOMIC DNA]</scope>
</reference>
<dbReference type="Proteomes" id="UP000019149">
    <property type="component" value="Unassembled WGS sequence"/>
</dbReference>
<dbReference type="KEGG" id="egl:EGR_09586"/>
<dbReference type="RefSeq" id="XP_024346745.1">
    <property type="nucleotide sequence ID" value="XM_024498835.1"/>
</dbReference>
<name>W6UQ95_ECHGR</name>
<keyword evidence="2" id="KW-1185">Reference proteome</keyword>
<evidence type="ECO:0000313" key="1">
    <source>
        <dbReference type="EMBL" id="EUB55549.1"/>
    </source>
</evidence>
<proteinExistence type="predicted"/>
<dbReference type="EMBL" id="APAU02000155">
    <property type="protein sequence ID" value="EUB55549.1"/>
    <property type="molecule type" value="Genomic_DNA"/>
</dbReference>
<evidence type="ECO:0000313" key="2">
    <source>
        <dbReference type="Proteomes" id="UP000019149"/>
    </source>
</evidence>
<comment type="caution">
    <text evidence="1">The sequence shown here is derived from an EMBL/GenBank/DDBJ whole genome shotgun (WGS) entry which is preliminary data.</text>
</comment>
<protein>
    <submittedName>
        <fullName evidence="1">Uncharacterized protein</fullName>
    </submittedName>
</protein>
<accession>W6UQ95</accession>